<comment type="caution">
    <text evidence="1">The sequence shown here is derived from an EMBL/GenBank/DDBJ whole genome shotgun (WGS) entry which is preliminary data.</text>
</comment>
<evidence type="ECO:0000313" key="1">
    <source>
        <dbReference type="EMBL" id="HAI8418178.1"/>
    </source>
</evidence>
<dbReference type="InterPro" id="IPR036397">
    <property type="entry name" value="RNaseH_sf"/>
</dbReference>
<dbReference type="Gene3D" id="3.30.420.10">
    <property type="entry name" value="Ribonuclease H-like superfamily/Ribonuclease H"/>
    <property type="match status" value="1"/>
</dbReference>
<feature type="non-terminal residue" evidence="1">
    <location>
        <position position="1"/>
    </location>
</feature>
<dbReference type="SUPFAM" id="SSF53098">
    <property type="entry name" value="Ribonuclease H-like"/>
    <property type="match status" value="1"/>
</dbReference>
<dbReference type="EMBL" id="DABFPQ010000126">
    <property type="protein sequence ID" value="HAI8418178.1"/>
    <property type="molecule type" value="Genomic_DNA"/>
</dbReference>
<dbReference type="GO" id="GO:0003676">
    <property type="term" value="F:nucleic acid binding"/>
    <property type="evidence" value="ECO:0007669"/>
    <property type="project" value="InterPro"/>
</dbReference>
<reference evidence="1" key="2">
    <citation type="submission" date="2020-04" db="EMBL/GenBank/DDBJ databases">
        <authorList>
            <consortium name="NCBI Pathogen Detection Project"/>
        </authorList>
    </citation>
    <scope>NUCLEOTIDE SEQUENCE</scope>
    <source>
        <strain evidence="1">EC00711</strain>
    </source>
</reference>
<proteinExistence type="predicted"/>
<dbReference type="AlphaFoldDB" id="A0A7A2QVP5"/>
<gene>
    <name evidence="1" type="ORF">HJ774_005017</name>
</gene>
<accession>A0A7A2QVP5</accession>
<reference evidence="1" key="1">
    <citation type="journal article" date="2018" name="Genome Biol.">
        <title>SKESA: strategic k-mer extension for scrupulous assemblies.</title>
        <authorList>
            <person name="Souvorov A."/>
            <person name="Agarwala R."/>
            <person name="Lipman D.J."/>
        </authorList>
    </citation>
    <scope>NUCLEOTIDE SEQUENCE</scope>
    <source>
        <strain evidence="1">EC00711</strain>
    </source>
</reference>
<protein>
    <submittedName>
        <fullName evidence="1">Transposase family protein</fullName>
    </submittedName>
</protein>
<organism evidence="1">
    <name type="scientific">Escherichia coli</name>
    <dbReference type="NCBI Taxonomy" id="562"/>
    <lineage>
        <taxon>Bacteria</taxon>
        <taxon>Pseudomonadati</taxon>
        <taxon>Pseudomonadota</taxon>
        <taxon>Gammaproteobacteria</taxon>
        <taxon>Enterobacterales</taxon>
        <taxon>Enterobacteriaceae</taxon>
        <taxon>Escherichia</taxon>
    </lineage>
</organism>
<name>A0A7A2QVP5_ECOLX</name>
<dbReference type="InterPro" id="IPR012337">
    <property type="entry name" value="RNaseH-like_sf"/>
</dbReference>
<sequence length="74" mass="8043">DLQGVGGEPPAVTAPLEQVQIDHTVIDLIVVDDRDRQPIGRPYLTLAIDVFTRCVLGMVVTLEAPSAPIYCSQR</sequence>